<organism evidence="1 2">
    <name type="scientific">Passalora fulva</name>
    <name type="common">Tomato leaf mold</name>
    <name type="synonym">Cladosporium fulvum</name>
    <dbReference type="NCBI Taxonomy" id="5499"/>
    <lineage>
        <taxon>Eukaryota</taxon>
        <taxon>Fungi</taxon>
        <taxon>Dikarya</taxon>
        <taxon>Ascomycota</taxon>
        <taxon>Pezizomycotina</taxon>
        <taxon>Dothideomycetes</taxon>
        <taxon>Dothideomycetidae</taxon>
        <taxon>Mycosphaerellales</taxon>
        <taxon>Mycosphaerellaceae</taxon>
        <taxon>Fulvia</taxon>
    </lineage>
</organism>
<name>A0A9Q8UWH8_PASFU</name>
<proteinExistence type="predicted"/>
<protein>
    <submittedName>
        <fullName evidence="1">Uncharacterized protein</fullName>
    </submittedName>
</protein>
<dbReference type="EMBL" id="CP090175">
    <property type="protein sequence ID" value="UJO25031.1"/>
    <property type="molecule type" value="Genomic_DNA"/>
</dbReference>
<keyword evidence="2" id="KW-1185">Reference proteome</keyword>
<dbReference type="RefSeq" id="XP_047769397.1">
    <property type="nucleotide sequence ID" value="XM_047913645.1"/>
</dbReference>
<evidence type="ECO:0000313" key="2">
    <source>
        <dbReference type="Proteomes" id="UP000756132"/>
    </source>
</evidence>
<dbReference type="Proteomes" id="UP000756132">
    <property type="component" value="Chromosome 13"/>
</dbReference>
<reference evidence="1" key="1">
    <citation type="submission" date="2021-12" db="EMBL/GenBank/DDBJ databases">
        <authorList>
            <person name="Zaccaron A."/>
            <person name="Stergiopoulos I."/>
        </authorList>
    </citation>
    <scope>NUCLEOTIDE SEQUENCE</scope>
    <source>
        <strain evidence="1">Race5_Kim</strain>
    </source>
</reference>
<sequence length="235" mass="26148">MHGPIQALLELVEELIAETPKDVDSKTVLTEQSIRLLLDPTDLTASQLGLRQNDFPTVHDIKYISHLLTTAPPQHLLALLLGHNEAQKTLREVLTPVELSRVDQATYARLQILKRQSVSVSDALGRRLSATKENYRMMKATMKQFVKTAGVASVLDETARESLIALLWDDLVGVEDALNALEVEEAQREVRALMVKLDAILAKVLFVGCDVAGLKDCQFRWVVEMRGMGREVLGL</sequence>
<gene>
    <name evidence="1" type="ORF">CLAFUR5_14497</name>
</gene>
<evidence type="ECO:0000313" key="1">
    <source>
        <dbReference type="EMBL" id="UJO25031.1"/>
    </source>
</evidence>
<dbReference type="AlphaFoldDB" id="A0A9Q8UWH8"/>
<dbReference type="KEGG" id="ffu:CLAFUR5_14497"/>
<reference evidence="1" key="2">
    <citation type="journal article" date="2022" name="Microb. Genom.">
        <title>A chromosome-scale genome assembly of the tomato pathogen Cladosporium fulvum reveals a compartmentalized genome architecture and the presence of a dispensable chromosome.</title>
        <authorList>
            <person name="Zaccaron A.Z."/>
            <person name="Chen L.H."/>
            <person name="Samaras A."/>
            <person name="Stergiopoulos I."/>
        </authorList>
    </citation>
    <scope>NUCLEOTIDE SEQUENCE</scope>
    <source>
        <strain evidence="1">Race5_Kim</strain>
    </source>
</reference>
<dbReference type="GeneID" id="71994375"/>
<accession>A0A9Q8UWH8</accession>